<accession>A0A4S4LT62</accession>
<proteinExistence type="predicted"/>
<gene>
    <name evidence="2" type="ORF">EW146_g5570</name>
</gene>
<evidence type="ECO:0000313" key="2">
    <source>
        <dbReference type="EMBL" id="THH14811.1"/>
    </source>
</evidence>
<dbReference type="OrthoDB" id="3251587at2759"/>
<evidence type="ECO:0000313" key="3">
    <source>
        <dbReference type="Proteomes" id="UP000310158"/>
    </source>
</evidence>
<dbReference type="AlphaFoldDB" id="A0A4S4LT62"/>
<dbReference type="Proteomes" id="UP000310158">
    <property type="component" value="Unassembled WGS sequence"/>
</dbReference>
<protein>
    <submittedName>
        <fullName evidence="2">Uncharacterized protein</fullName>
    </submittedName>
</protein>
<comment type="caution">
    <text evidence="2">The sequence shown here is derived from an EMBL/GenBank/DDBJ whole genome shotgun (WGS) entry which is preliminary data.</text>
</comment>
<dbReference type="EMBL" id="SGPL01000248">
    <property type="protein sequence ID" value="THH14811.1"/>
    <property type="molecule type" value="Genomic_DNA"/>
</dbReference>
<organism evidence="2 3">
    <name type="scientific">Bondarzewia mesenterica</name>
    <dbReference type="NCBI Taxonomy" id="1095465"/>
    <lineage>
        <taxon>Eukaryota</taxon>
        <taxon>Fungi</taxon>
        <taxon>Dikarya</taxon>
        <taxon>Basidiomycota</taxon>
        <taxon>Agaricomycotina</taxon>
        <taxon>Agaricomycetes</taxon>
        <taxon>Russulales</taxon>
        <taxon>Bondarzewiaceae</taxon>
        <taxon>Bondarzewia</taxon>
    </lineage>
</organism>
<reference evidence="2 3" key="1">
    <citation type="submission" date="2019-02" db="EMBL/GenBank/DDBJ databases">
        <title>Genome sequencing of the rare red list fungi Bondarzewia mesenterica.</title>
        <authorList>
            <person name="Buettner E."/>
            <person name="Kellner H."/>
        </authorList>
    </citation>
    <scope>NUCLEOTIDE SEQUENCE [LARGE SCALE GENOMIC DNA]</scope>
    <source>
        <strain evidence="2 3">DSM 108281</strain>
    </source>
</reference>
<evidence type="ECO:0000256" key="1">
    <source>
        <dbReference type="SAM" id="MobiDB-lite"/>
    </source>
</evidence>
<name>A0A4S4LT62_9AGAM</name>
<feature type="region of interest" description="Disordered" evidence="1">
    <location>
        <begin position="38"/>
        <end position="62"/>
    </location>
</feature>
<keyword evidence="3" id="KW-1185">Reference proteome</keyword>
<sequence>MRLVCTISHLPKSPDHRILQGIRFVAVNRRNFPGSTPFTSDEASILATGDDRQKSASTTSIPPISDDGKIGGIALLGWSVRAPFACATIASVDSHAHSPCLWTPDSREKLGARYRCQHPAELRLRAFAHWMTAYFDHGDLFKRDLDLLSYIMPSTSRSPTIFTMAATEVKDIPQLKESYRNAFFDSATAELFRKMEISILAGDRSLSWGLAGLWAVQDDAKELGNG</sequence>